<name>A0A4P5ZA02_PLAAG</name>
<reference evidence="2" key="1">
    <citation type="submission" date="2019-02" db="EMBL/GenBank/DDBJ databases">
        <title>Draft genome sequence of Planktothrix agardhii NIES-905.</title>
        <authorList>
            <person name="Yamaguchi H."/>
            <person name="Suzuki S."/>
            <person name="Kawachi M."/>
        </authorList>
    </citation>
    <scope>NUCLEOTIDE SEQUENCE [LARGE SCALE GENOMIC DNA]</scope>
    <source>
        <strain evidence="2">CCAP 1459/11A</strain>
    </source>
</reference>
<gene>
    <name evidence="1" type="ORF">PA905_05530</name>
</gene>
<organism evidence="1 2">
    <name type="scientific">Planktothrix agardhii CCAP 1459/11A</name>
    <dbReference type="NCBI Taxonomy" id="282420"/>
    <lineage>
        <taxon>Bacteria</taxon>
        <taxon>Bacillati</taxon>
        <taxon>Cyanobacteriota</taxon>
        <taxon>Cyanophyceae</taxon>
        <taxon>Oscillatoriophycideae</taxon>
        <taxon>Oscillatoriales</taxon>
        <taxon>Microcoleaceae</taxon>
        <taxon>Planktothrix</taxon>
    </lineage>
</organism>
<protein>
    <recommendedName>
        <fullName evidence="3">Transcriptional regulator, AbiEi antitoxin, Type IV TA system</fullName>
    </recommendedName>
</protein>
<dbReference type="EMBL" id="BJCD01000030">
    <property type="protein sequence ID" value="GDZ92856.1"/>
    <property type="molecule type" value="Genomic_DNA"/>
</dbReference>
<evidence type="ECO:0000313" key="1">
    <source>
        <dbReference type="EMBL" id="GDZ92856.1"/>
    </source>
</evidence>
<evidence type="ECO:0008006" key="3">
    <source>
        <dbReference type="Google" id="ProtNLM"/>
    </source>
</evidence>
<evidence type="ECO:0000313" key="2">
    <source>
        <dbReference type="Proteomes" id="UP000299794"/>
    </source>
</evidence>
<dbReference type="Proteomes" id="UP000299794">
    <property type="component" value="Unassembled WGS sequence"/>
</dbReference>
<sequence length="207" mass="22912">MIRVADKIMKRIRGYGRGRWVCTPKNFLDLGSRSAIDKALSRLVKDGLLRRISKGLYDLPRMSSILNRLAPPDIDATIKALARRDHTIFMPDGIVAANSLGLTNAVPAKMAYLTNGTTRILNVGGRTVQIKHAKKHLMSWLKRPGLTVVLALDWLGKKVVSDSEIINILRSRLPDNVKQDLVKGIDLLPIWMAKIVDSITQSVSVAA</sequence>
<proteinExistence type="predicted"/>
<accession>A0A4P5ZA02</accession>
<dbReference type="InterPro" id="IPR045738">
    <property type="entry name" value="DUF6088"/>
</dbReference>
<dbReference type="RefSeq" id="WP_026789197.1">
    <property type="nucleotide sequence ID" value="NZ_BJCD01000030.1"/>
</dbReference>
<comment type="caution">
    <text evidence="1">The sequence shown here is derived from an EMBL/GenBank/DDBJ whole genome shotgun (WGS) entry which is preliminary data.</text>
</comment>
<dbReference type="AlphaFoldDB" id="A0A4P5ZA02"/>
<dbReference type="Pfam" id="PF19570">
    <property type="entry name" value="DUF6088"/>
    <property type="match status" value="1"/>
</dbReference>